<dbReference type="GO" id="GO:0055085">
    <property type="term" value="P:transmembrane transport"/>
    <property type="evidence" value="ECO:0007669"/>
    <property type="project" value="InterPro"/>
</dbReference>
<dbReference type="GO" id="GO:0005886">
    <property type="term" value="C:plasma membrane"/>
    <property type="evidence" value="ECO:0007669"/>
    <property type="project" value="UniProtKB-SubCell"/>
</dbReference>
<evidence type="ECO:0000313" key="10">
    <source>
        <dbReference type="Proteomes" id="UP000562352"/>
    </source>
</evidence>
<accession>A0A841DH07</accession>
<dbReference type="InterPro" id="IPR000515">
    <property type="entry name" value="MetI-like"/>
</dbReference>
<feature type="transmembrane region" description="Helical" evidence="7">
    <location>
        <begin position="175"/>
        <end position="196"/>
    </location>
</feature>
<evidence type="ECO:0000256" key="1">
    <source>
        <dbReference type="ARBA" id="ARBA00004651"/>
    </source>
</evidence>
<evidence type="ECO:0000313" key="9">
    <source>
        <dbReference type="EMBL" id="MBB5967385.1"/>
    </source>
</evidence>
<comment type="subcellular location">
    <subcellularLocation>
        <location evidence="1 7">Cell membrane</location>
        <topology evidence="1 7">Multi-pass membrane protein</topology>
    </subcellularLocation>
</comment>
<evidence type="ECO:0000256" key="2">
    <source>
        <dbReference type="ARBA" id="ARBA00022448"/>
    </source>
</evidence>
<feature type="transmembrane region" description="Helical" evidence="7">
    <location>
        <begin position="143"/>
        <end position="169"/>
    </location>
</feature>
<dbReference type="PANTHER" id="PTHR43163:SF3">
    <property type="entry name" value="PEPTIDE ABC TRANSPORTER PERMEASE PROTEIN"/>
    <property type="match status" value="1"/>
</dbReference>
<evidence type="ECO:0000256" key="7">
    <source>
        <dbReference type="RuleBase" id="RU363032"/>
    </source>
</evidence>
<proteinExistence type="inferred from homology"/>
<dbReference type="SUPFAM" id="SSF161098">
    <property type="entry name" value="MetI-like"/>
    <property type="match status" value="1"/>
</dbReference>
<keyword evidence="3" id="KW-1003">Cell membrane</keyword>
<organism evidence="9 10">
    <name type="scientific">Planomonospora venezuelensis</name>
    <dbReference type="NCBI Taxonomy" id="1999"/>
    <lineage>
        <taxon>Bacteria</taxon>
        <taxon>Bacillati</taxon>
        <taxon>Actinomycetota</taxon>
        <taxon>Actinomycetes</taxon>
        <taxon>Streptosporangiales</taxon>
        <taxon>Streptosporangiaceae</taxon>
        <taxon>Planomonospora</taxon>
    </lineage>
</organism>
<evidence type="ECO:0000256" key="4">
    <source>
        <dbReference type="ARBA" id="ARBA00022692"/>
    </source>
</evidence>
<keyword evidence="5 7" id="KW-1133">Transmembrane helix</keyword>
<comment type="caution">
    <text evidence="9">The sequence shown here is derived from an EMBL/GenBank/DDBJ whole genome shotgun (WGS) entry which is preliminary data.</text>
</comment>
<dbReference type="RefSeq" id="WP_184948111.1">
    <property type="nucleotide sequence ID" value="NZ_BAAAWZ010000001.1"/>
</dbReference>
<feature type="transmembrane region" description="Helical" evidence="7">
    <location>
        <begin position="234"/>
        <end position="260"/>
    </location>
</feature>
<keyword evidence="6 7" id="KW-0472">Membrane</keyword>
<gene>
    <name evidence="9" type="ORF">FHS22_006687</name>
</gene>
<dbReference type="Pfam" id="PF19300">
    <property type="entry name" value="BPD_transp_1_N"/>
    <property type="match status" value="1"/>
</dbReference>
<dbReference type="EMBL" id="JACHJJ010000032">
    <property type="protein sequence ID" value="MBB5967385.1"/>
    <property type="molecule type" value="Genomic_DNA"/>
</dbReference>
<reference evidence="9 10" key="1">
    <citation type="submission" date="2020-08" db="EMBL/GenBank/DDBJ databases">
        <title>Genomic Encyclopedia of Type Strains, Phase III (KMG-III): the genomes of soil and plant-associated and newly described type strains.</title>
        <authorList>
            <person name="Whitman W."/>
        </authorList>
    </citation>
    <scope>NUCLEOTIDE SEQUENCE [LARGE SCALE GENOMIC DNA]</scope>
    <source>
        <strain evidence="9 10">CECT 3303</strain>
    </source>
</reference>
<dbReference type="InterPro" id="IPR045621">
    <property type="entry name" value="BPD_transp_1_N"/>
</dbReference>
<dbReference type="Gene3D" id="1.10.3720.10">
    <property type="entry name" value="MetI-like"/>
    <property type="match status" value="1"/>
</dbReference>
<dbReference type="PROSITE" id="PS50928">
    <property type="entry name" value="ABC_TM1"/>
    <property type="match status" value="1"/>
</dbReference>
<dbReference type="PANTHER" id="PTHR43163">
    <property type="entry name" value="DIPEPTIDE TRANSPORT SYSTEM PERMEASE PROTEIN DPPB-RELATED"/>
    <property type="match status" value="1"/>
</dbReference>
<dbReference type="Pfam" id="PF00528">
    <property type="entry name" value="BPD_transp_1"/>
    <property type="match status" value="1"/>
</dbReference>
<feature type="transmembrane region" description="Helical" evidence="7">
    <location>
        <begin position="9"/>
        <end position="30"/>
    </location>
</feature>
<evidence type="ECO:0000256" key="3">
    <source>
        <dbReference type="ARBA" id="ARBA00022475"/>
    </source>
</evidence>
<dbReference type="InterPro" id="IPR035906">
    <property type="entry name" value="MetI-like_sf"/>
</dbReference>
<keyword evidence="10" id="KW-1185">Reference proteome</keyword>
<feature type="transmembrane region" description="Helical" evidence="7">
    <location>
        <begin position="99"/>
        <end position="122"/>
    </location>
</feature>
<feature type="transmembrane region" description="Helical" evidence="7">
    <location>
        <begin position="280"/>
        <end position="306"/>
    </location>
</feature>
<evidence type="ECO:0000259" key="8">
    <source>
        <dbReference type="PROSITE" id="PS50928"/>
    </source>
</evidence>
<evidence type="ECO:0000256" key="6">
    <source>
        <dbReference type="ARBA" id="ARBA00023136"/>
    </source>
</evidence>
<dbReference type="Proteomes" id="UP000562352">
    <property type="component" value="Unassembled WGS sequence"/>
</dbReference>
<dbReference type="AlphaFoldDB" id="A0A841DH07"/>
<keyword evidence="4 7" id="KW-0812">Transmembrane</keyword>
<sequence length="313" mass="32956">MRKLVVSRLALAVPQLVIVAFVVFSMTYLVPGSPAAAILGASATPESIRQVEAQLGLDRPAFERLIDWAWNALNGDLGVSFVTTLPVTDMLLQRMPATLSLTVGGMVVALALGIGLGVLSAVRAGLPDRVIGAATSVGLSIPEFWFGMILLLVFAVELGWVPVVAYVPLTDDPLAWLRGMILPSIALGIGAAALIARQTRGAMVEALASPYVDTLTAAGVSRRRIVLRYALKNAMVPVLATTGLTFRILIGTSFVVEQIFAFPGAGRLLLTSVIGKDFPVVQGGVIVIAALVIALNLLIDVSYGLLNPKVRPQ</sequence>
<feature type="domain" description="ABC transmembrane type-1" evidence="8">
    <location>
        <begin position="95"/>
        <end position="299"/>
    </location>
</feature>
<keyword evidence="2 7" id="KW-0813">Transport</keyword>
<dbReference type="CDD" id="cd06261">
    <property type="entry name" value="TM_PBP2"/>
    <property type="match status" value="1"/>
</dbReference>
<comment type="similarity">
    <text evidence="7">Belongs to the binding-protein-dependent transport system permease family.</text>
</comment>
<protein>
    <submittedName>
        <fullName evidence="9">Peptide/nickel transport system permease protein</fullName>
    </submittedName>
</protein>
<name>A0A841DH07_PLAVE</name>
<evidence type="ECO:0000256" key="5">
    <source>
        <dbReference type="ARBA" id="ARBA00022989"/>
    </source>
</evidence>